<evidence type="ECO:0000313" key="1">
    <source>
        <dbReference type="EMBL" id="MBF9069069.1"/>
    </source>
</evidence>
<name>A0A931B2A7_9ACTN</name>
<proteinExistence type="predicted"/>
<organism evidence="1 2">
    <name type="scientific">Streptacidiphilus fuscans</name>
    <dbReference type="NCBI Taxonomy" id="2789292"/>
    <lineage>
        <taxon>Bacteria</taxon>
        <taxon>Bacillati</taxon>
        <taxon>Actinomycetota</taxon>
        <taxon>Actinomycetes</taxon>
        <taxon>Kitasatosporales</taxon>
        <taxon>Streptomycetaceae</taxon>
        <taxon>Streptacidiphilus</taxon>
    </lineage>
</organism>
<evidence type="ECO:0008006" key="3">
    <source>
        <dbReference type="Google" id="ProtNLM"/>
    </source>
</evidence>
<accession>A0A931B2A7</accession>
<dbReference type="EMBL" id="JADPRT010000005">
    <property type="protein sequence ID" value="MBF9069069.1"/>
    <property type="molecule type" value="Genomic_DNA"/>
</dbReference>
<dbReference type="RefSeq" id="WP_196194245.1">
    <property type="nucleotide sequence ID" value="NZ_JADPRT010000005.1"/>
</dbReference>
<dbReference type="AlphaFoldDB" id="A0A931B2A7"/>
<protein>
    <recommendedName>
        <fullName evidence="3">Transposase</fullName>
    </recommendedName>
</protein>
<evidence type="ECO:0000313" key="2">
    <source>
        <dbReference type="Proteomes" id="UP000657385"/>
    </source>
</evidence>
<keyword evidence="2" id="KW-1185">Reference proteome</keyword>
<dbReference type="Proteomes" id="UP000657385">
    <property type="component" value="Unassembled WGS sequence"/>
</dbReference>
<sequence length="68" mass="7383">MTTITAHDRDEVLAACDLPAEWCIHLRTTSLIESTFSTVRPRAKVARCVSSRPAALAVVFTLSQPAQA</sequence>
<gene>
    <name evidence="1" type="ORF">I2501_13675</name>
</gene>
<reference evidence="1" key="1">
    <citation type="submission" date="2020-11" db="EMBL/GenBank/DDBJ databases">
        <title>Isolation and identification of active actinomycetes.</title>
        <authorList>
            <person name="Yu B."/>
        </authorList>
    </citation>
    <scope>NUCLEOTIDE SEQUENCE</scope>
    <source>
        <strain evidence="1">NEAU-YB345</strain>
    </source>
</reference>
<comment type="caution">
    <text evidence="1">The sequence shown here is derived from an EMBL/GenBank/DDBJ whole genome shotgun (WGS) entry which is preliminary data.</text>
</comment>